<feature type="region of interest" description="Disordered" evidence="1">
    <location>
        <begin position="577"/>
        <end position="596"/>
    </location>
</feature>
<reference evidence="3" key="1">
    <citation type="submission" date="2020-10" db="EMBL/GenBank/DDBJ databases">
        <title>Unveiling of a novel bifunctional photoreceptor, Dualchrome1, isolated from a cosmopolitan green alga.</title>
        <authorList>
            <person name="Suzuki S."/>
            <person name="Kawachi M."/>
        </authorList>
    </citation>
    <scope>NUCLEOTIDE SEQUENCE</scope>
    <source>
        <strain evidence="3">NIES 2893</strain>
    </source>
</reference>
<protein>
    <recommendedName>
        <fullName evidence="2">Nucleotide-diphospho-sugar transferase domain-containing protein</fullName>
    </recommendedName>
</protein>
<keyword evidence="4" id="KW-1185">Reference proteome</keyword>
<feature type="domain" description="Nucleotide-diphospho-sugar transferase" evidence="2">
    <location>
        <begin position="167"/>
        <end position="444"/>
    </location>
</feature>
<dbReference type="Pfam" id="PF03407">
    <property type="entry name" value="Nucleotid_trans"/>
    <property type="match status" value="1"/>
</dbReference>
<feature type="compositionally biased region" description="Low complexity" evidence="1">
    <location>
        <begin position="343"/>
        <end position="353"/>
    </location>
</feature>
<feature type="region of interest" description="Disordered" evidence="1">
    <location>
        <begin position="52"/>
        <end position="88"/>
    </location>
</feature>
<dbReference type="InterPro" id="IPR005069">
    <property type="entry name" value="Nucl-diP-sugar_transferase"/>
</dbReference>
<dbReference type="AlphaFoldDB" id="A0A830HF31"/>
<name>A0A830HF31_9CHLO</name>
<dbReference type="OrthoDB" id="540503at2759"/>
<evidence type="ECO:0000313" key="3">
    <source>
        <dbReference type="EMBL" id="GHP05332.1"/>
    </source>
</evidence>
<accession>A0A830HF31</accession>
<evidence type="ECO:0000256" key="1">
    <source>
        <dbReference type="SAM" id="MobiDB-lite"/>
    </source>
</evidence>
<gene>
    <name evidence="3" type="ORF">PPROV_000408400</name>
</gene>
<dbReference type="EMBL" id="BNJQ01000010">
    <property type="protein sequence ID" value="GHP05332.1"/>
    <property type="molecule type" value="Genomic_DNA"/>
</dbReference>
<evidence type="ECO:0000313" key="4">
    <source>
        <dbReference type="Proteomes" id="UP000660262"/>
    </source>
</evidence>
<dbReference type="PANTHER" id="PTHR46936">
    <property type="entry name" value="ARABINOSYLTRANSFERASE XEG113"/>
    <property type="match status" value="1"/>
</dbReference>
<feature type="region of interest" description="Disordered" evidence="1">
    <location>
        <begin position="334"/>
        <end position="365"/>
    </location>
</feature>
<feature type="compositionally biased region" description="Polar residues" evidence="1">
    <location>
        <begin position="60"/>
        <end position="71"/>
    </location>
</feature>
<evidence type="ECO:0000259" key="2">
    <source>
        <dbReference type="Pfam" id="PF03407"/>
    </source>
</evidence>
<dbReference type="PANTHER" id="PTHR46936:SF1">
    <property type="entry name" value="ARABINOSYLTRANSFERASE XEG113"/>
    <property type="match status" value="1"/>
</dbReference>
<dbReference type="GO" id="GO:0052325">
    <property type="term" value="P:cell wall pectin biosynthetic process"/>
    <property type="evidence" value="ECO:0007669"/>
    <property type="project" value="TreeGrafter"/>
</dbReference>
<comment type="caution">
    <text evidence="3">The sequence shown here is derived from an EMBL/GenBank/DDBJ whole genome shotgun (WGS) entry which is preliminary data.</text>
</comment>
<dbReference type="InterPro" id="IPR053250">
    <property type="entry name" value="Glycosyltransferase_77"/>
</dbReference>
<sequence>MAPGSSPLLPVGATPPRRHNRGSNVSFRMHCFMPLVTLVLFVAIVRRVAQTSSSDHRQTPRINVMQQSPRNDNVVRSPPPPPLSIQSSSAHHSITRYLDARASVCTPPSDGSVPLHKVKNCVSAAIVAEEGEEEEREHIVIATVANAHYEDFLHSWYAHLLKLGIGKHAIVGAVDTTIARACQSRNIHHYPIGKSRAKIDEDELAWGSREFKHAQLAKVLFVRDLLEHGVSILFADGDVAFIRNPLTYLQIALAANAKKKIKPDMIFSTDSLNDDGALLESKRALNVGVMVARATRHSIAFCHKWVDALQNDPDRAHLWDQSVANELVGAERPPYDHRGVVADNNNDNSSSSSSGGGGDYDEPMLFRGAHHTDSPIVFGILPARLFTNGHTYFVQQRDRVRGTPWNRDGTGIDADASPVLPWSDVIAVHATHQFSGATGKRTRLKYARGGSGGGAVDDDGREEALLWYDDPSVERFDYNWPFGYLTFVPPRWWHTDGDYRSGIFNGTTNTSSSSSSSTTMLNKHMALVQAQFSYIRHALGLAVTLGRILILPAPTLCLLDRFWGNLEVGDDGEPRIPGVSSRVFPPPPNGRRRRPTPFRNEIAFACPLDHILELSADEWHVLWNLAADAVVAIDKQSPQFLPSQPPHLGSHLSAKAAAQLASTCSQLHPQHANDQILLSSVSGGEQYCHRHRLGMTHDDNVDLLRNLTTSTANHSDTNNDRIARPAYAHPIRPHGFLARAMLNWYGTDLPEPPEGDVTFVTLSSRKVGGIDDVVQGDSESATRDDVVSPSSWIVRAAGGNKLNDITPKFVQLAHGITDVEAIAKLVDDDGVRKARLLVVGDDKLRPMSEPWHIFGGFVHRKSDEERNMRQTWRAQAFRGLTEKITPTWCCEKEIGAVPYDLWWEERLD</sequence>
<organism evidence="3 4">
    <name type="scientific">Pycnococcus provasolii</name>
    <dbReference type="NCBI Taxonomy" id="41880"/>
    <lineage>
        <taxon>Eukaryota</taxon>
        <taxon>Viridiplantae</taxon>
        <taxon>Chlorophyta</taxon>
        <taxon>Pseudoscourfieldiophyceae</taxon>
        <taxon>Pseudoscourfieldiales</taxon>
        <taxon>Pycnococcaceae</taxon>
        <taxon>Pycnococcus</taxon>
    </lineage>
</organism>
<dbReference type="Proteomes" id="UP000660262">
    <property type="component" value="Unassembled WGS sequence"/>
</dbReference>
<dbReference type="GO" id="GO:0005794">
    <property type="term" value="C:Golgi apparatus"/>
    <property type="evidence" value="ECO:0007669"/>
    <property type="project" value="TreeGrafter"/>
</dbReference>
<proteinExistence type="predicted"/>
<dbReference type="GO" id="GO:0052636">
    <property type="term" value="F:arabinosyltransferase activity"/>
    <property type="evidence" value="ECO:0007669"/>
    <property type="project" value="TreeGrafter"/>
</dbReference>